<protein>
    <recommendedName>
        <fullName evidence="3">LAGLIDADG homing endonuclease</fullName>
    </recommendedName>
</protein>
<keyword evidence="2" id="KW-1185">Reference proteome</keyword>
<evidence type="ECO:0000313" key="2">
    <source>
        <dbReference type="Proteomes" id="UP001516464"/>
    </source>
</evidence>
<dbReference type="EMBL" id="SBIQ01000782">
    <property type="protein sequence ID" value="KAF7671778.1"/>
    <property type="molecule type" value="Genomic_DNA"/>
</dbReference>
<sequence>MSIIEIITDSSINTTTDIGIVNLTQIEPLLCGFITIDTGNVYDLISSACMFMKQFSPYNLRLFESSYIEENTMTFIRVNSENPAYFVCRVNSLGNDNNEEKIQKIKKYMGTQVKSNMGRHGQCKNLENGPKQKI</sequence>
<comment type="caution">
    <text evidence="1">The sequence shown here is derived from an EMBL/GenBank/DDBJ whole genome shotgun (WGS) entry which is preliminary data.</text>
</comment>
<evidence type="ECO:0000313" key="1">
    <source>
        <dbReference type="EMBL" id="KAF7671778.1"/>
    </source>
</evidence>
<dbReference type="Proteomes" id="UP001516464">
    <property type="component" value="Unassembled WGS sequence"/>
</dbReference>
<evidence type="ECO:0008006" key="3">
    <source>
        <dbReference type="Google" id="ProtNLM"/>
    </source>
</evidence>
<name>A0ABQ7HV15_9MICR</name>
<accession>A0ABQ7HV15</accession>
<proteinExistence type="predicted"/>
<gene>
    <name evidence="1" type="ORF">TCON_2777</name>
</gene>
<reference evidence="1 2" key="1">
    <citation type="submission" date="2019-01" db="EMBL/GenBank/DDBJ databases">
        <title>Genomes sequencing and comparative genomics of infectious freshwater microsporidia, Cucumispora dikerogammari and Thelohania contejeani.</title>
        <authorList>
            <person name="Cormier A."/>
            <person name="Giraud I."/>
            <person name="Wattier R."/>
            <person name="Teixeira M."/>
            <person name="Grandjean F."/>
            <person name="Rigaud T."/>
            <person name="Cordaux R."/>
        </authorList>
    </citation>
    <scope>NUCLEOTIDE SEQUENCE [LARGE SCALE GENOMIC DNA]</scope>
    <source>
        <strain evidence="1">T1</strain>
        <tissue evidence="1">Spores</tissue>
    </source>
</reference>
<organism evidence="1 2">
    <name type="scientific">Astathelohania contejeani</name>
    <dbReference type="NCBI Taxonomy" id="164912"/>
    <lineage>
        <taxon>Eukaryota</taxon>
        <taxon>Fungi</taxon>
        <taxon>Fungi incertae sedis</taxon>
        <taxon>Microsporidia</taxon>
        <taxon>Astathelohaniidae</taxon>
        <taxon>Astathelohania</taxon>
    </lineage>
</organism>